<evidence type="ECO:0000256" key="1">
    <source>
        <dbReference type="ARBA" id="ARBA00061640"/>
    </source>
</evidence>
<feature type="compositionally biased region" description="Basic and acidic residues" evidence="2">
    <location>
        <begin position="158"/>
        <end position="172"/>
    </location>
</feature>
<feature type="compositionally biased region" description="Basic and acidic residues" evidence="2">
    <location>
        <begin position="131"/>
        <end position="151"/>
    </location>
</feature>
<accession>A0A452QQ64</accession>
<dbReference type="AlphaFoldDB" id="A0A452QQ64"/>
<dbReference type="InterPro" id="IPR043636">
    <property type="entry name" value="L1_RRM_dom"/>
</dbReference>
<feature type="region of interest" description="Disordered" evidence="2">
    <location>
        <begin position="75"/>
        <end position="208"/>
    </location>
</feature>
<name>A0A452QQ64_URSAM</name>
<protein>
    <recommendedName>
        <fullName evidence="3">L1 transposable element RRM domain-containing protein</fullName>
    </recommendedName>
</protein>
<dbReference type="STRING" id="9643.ENSUAMP00000007676"/>
<feature type="compositionally biased region" description="Acidic residues" evidence="2">
    <location>
        <begin position="80"/>
        <end position="89"/>
    </location>
</feature>
<sequence length="333" mass="36583">MKVECVPAPITPSTVPSFSPAPPTPPAPPPPTPAIVPAAATNVSTAGVPTAVQRVLEEDESIRTCLSEDAKATQNKIEVEADGQTEENVDAQNLNSRKSPGPAQTAITAPKMWKKPKDRTRTTEEVLEAEVEPKAEEELSGDRVLESEQDKMSQGFHPGRDPSDLKKVKTVEENGEEAEPVRNGAESISEGEGIDANSGSADSSGEGVTFPFKPEEIFEQIIAENFPNLARETNIRVQEAERTPPKLNTDKPTPRHVIVHFANIRCKDTVLKGPGQRNSPYQGKSIRITSDLSTQTWNERKGWGEQYLKLFQRKNMQPRSFIQQGCHSELMEK</sequence>
<dbReference type="PANTHER" id="PTHR11505">
    <property type="entry name" value="L1 TRANSPOSABLE ELEMENT-RELATED"/>
    <property type="match status" value="1"/>
</dbReference>
<feature type="region of interest" description="Disordered" evidence="2">
    <location>
        <begin position="1"/>
        <end position="35"/>
    </location>
</feature>
<evidence type="ECO:0000313" key="5">
    <source>
        <dbReference type="Proteomes" id="UP000291022"/>
    </source>
</evidence>
<dbReference type="Proteomes" id="UP000291022">
    <property type="component" value="Unassembled WGS sequence"/>
</dbReference>
<dbReference type="GeneTree" id="ENSGT00940000156454"/>
<evidence type="ECO:0000313" key="4">
    <source>
        <dbReference type="Ensembl" id="ENSUAMP00000007676.1"/>
    </source>
</evidence>
<dbReference type="FunFam" id="3.30.70.1820:FF:000002">
    <property type="entry name" value="LINE-1 retrotransposable element ORF1 protein"/>
    <property type="match status" value="1"/>
</dbReference>
<comment type="similarity">
    <text evidence="1">Belongs to the transposase 22 family.</text>
</comment>
<reference evidence="4" key="3">
    <citation type="submission" date="2025-09" db="UniProtKB">
        <authorList>
            <consortium name="Ensembl"/>
        </authorList>
    </citation>
    <scope>IDENTIFICATION</scope>
</reference>
<dbReference type="Pfam" id="PF02994">
    <property type="entry name" value="Transposase_22"/>
    <property type="match status" value="1"/>
</dbReference>
<reference evidence="4" key="2">
    <citation type="submission" date="2025-08" db="UniProtKB">
        <authorList>
            <consortium name="Ensembl"/>
        </authorList>
    </citation>
    <scope>IDENTIFICATION</scope>
</reference>
<evidence type="ECO:0000259" key="3">
    <source>
        <dbReference type="Pfam" id="PF02994"/>
    </source>
</evidence>
<dbReference type="Ensembl" id="ENSUAMT00000008673.1">
    <property type="protein sequence ID" value="ENSUAMP00000007676.1"/>
    <property type="gene ID" value="ENSUAMG00000006620.1"/>
</dbReference>
<dbReference type="InterPro" id="IPR004244">
    <property type="entry name" value="Transposase_22"/>
</dbReference>
<feature type="compositionally biased region" description="Pro residues" evidence="2">
    <location>
        <begin position="19"/>
        <end position="34"/>
    </location>
</feature>
<proteinExistence type="inferred from homology"/>
<dbReference type="Gene3D" id="3.30.70.1820">
    <property type="entry name" value="L1 transposable element, RRM domain"/>
    <property type="match status" value="1"/>
</dbReference>
<evidence type="ECO:0000256" key="2">
    <source>
        <dbReference type="SAM" id="MobiDB-lite"/>
    </source>
</evidence>
<reference evidence="5" key="1">
    <citation type="submission" date="2016-06" db="EMBL/GenBank/DDBJ databases">
        <title>De novo assembly and RNA-Seq shows season-dependent expression and editing in black bear kidneys.</title>
        <authorList>
            <person name="Korstanje R."/>
            <person name="Srivastava A."/>
            <person name="Sarsani V.K."/>
            <person name="Sheehan S.M."/>
            <person name="Seger R.L."/>
            <person name="Barter M.E."/>
            <person name="Lindqvist C."/>
            <person name="Brody L.C."/>
            <person name="Mullikin J.C."/>
        </authorList>
    </citation>
    <scope>NUCLEOTIDE SEQUENCE [LARGE SCALE GENOMIC DNA]</scope>
</reference>
<feature type="domain" description="L1 transposable element RRM" evidence="3">
    <location>
        <begin position="213"/>
        <end position="291"/>
    </location>
</feature>
<organism evidence="4 5">
    <name type="scientific">Ursus americanus</name>
    <name type="common">American black bear</name>
    <name type="synonym">Euarctos americanus</name>
    <dbReference type="NCBI Taxonomy" id="9643"/>
    <lineage>
        <taxon>Eukaryota</taxon>
        <taxon>Metazoa</taxon>
        <taxon>Chordata</taxon>
        <taxon>Craniata</taxon>
        <taxon>Vertebrata</taxon>
        <taxon>Euteleostomi</taxon>
        <taxon>Mammalia</taxon>
        <taxon>Eutheria</taxon>
        <taxon>Laurasiatheria</taxon>
        <taxon>Carnivora</taxon>
        <taxon>Caniformia</taxon>
        <taxon>Ursidae</taxon>
        <taxon>Ursus</taxon>
    </lineage>
</organism>
<keyword evidence="5" id="KW-1185">Reference proteome</keyword>